<evidence type="ECO:0000256" key="13">
    <source>
        <dbReference type="SAM" id="MobiDB-lite"/>
    </source>
</evidence>
<reference evidence="15 18" key="2">
    <citation type="submission" date="2017-05" db="EMBL/GenBank/DDBJ databases">
        <title>Complete and WGS of Bordetella genogroups.</title>
        <authorList>
            <person name="Spilker T."/>
            <person name="LiPuma J."/>
        </authorList>
    </citation>
    <scope>NUCLEOTIDE SEQUENCE [LARGE SCALE GENOMIC DNA]</scope>
    <source>
        <strain evidence="15 18">AU17610</strain>
    </source>
</reference>
<evidence type="ECO:0000256" key="7">
    <source>
        <dbReference type="ARBA" id="ARBA00022519"/>
    </source>
</evidence>
<evidence type="ECO:0000256" key="5">
    <source>
        <dbReference type="ARBA" id="ARBA00022448"/>
    </source>
</evidence>
<keyword evidence="5 12" id="KW-0813">Transport</keyword>
<feature type="transmembrane region" description="Helical" evidence="14">
    <location>
        <begin position="20"/>
        <end position="43"/>
    </location>
</feature>
<evidence type="ECO:0000256" key="6">
    <source>
        <dbReference type="ARBA" id="ARBA00022475"/>
    </source>
</evidence>
<keyword evidence="17" id="KW-1185">Reference proteome</keyword>
<evidence type="ECO:0000313" key="15">
    <source>
        <dbReference type="EMBL" id="OZI32773.1"/>
    </source>
</evidence>
<dbReference type="GO" id="GO:0015031">
    <property type="term" value="P:protein transport"/>
    <property type="evidence" value="ECO:0007669"/>
    <property type="project" value="UniProtKB-KW"/>
</dbReference>
<accession>A0A261S8M7</accession>
<organism evidence="15 18">
    <name type="scientific">Bordetella genomosp. 1</name>
    <dbReference type="NCBI Taxonomy" id="1395607"/>
    <lineage>
        <taxon>Bacteria</taxon>
        <taxon>Pseudomonadati</taxon>
        <taxon>Pseudomonadota</taxon>
        <taxon>Betaproteobacteria</taxon>
        <taxon>Burkholderiales</taxon>
        <taxon>Alcaligenaceae</taxon>
        <taxon>Bordetella</taxon>
    </lineage>
</organism>
<dbReference type="RefSeq" id="WP_094827769.1">
    <property type="nucleotide sequence ID" value="NZ_NEVL01000004.1"/>
</dbReference>
<dbReference type="EMBL" id="NEVR01000002">
    <property type="protein sequence ID" value="OZI65873.1"/>
    <property type="molecule type" value="Genomic_DNA"/>
</dbReference>
<evidence type="ECO:0000256" key="2">
    <source>
        <dbReference type="ARBA" id="ARBA00004249"/>
    </source>
</evidence>
<protein>
    <submittedName>
        <fullName evidence="15">Biopolymer transporter ExbD</fullName>
    </submittedName>
</protein>
<evidence type="ECO:0000313" key="17">
    <source>
        <dbReference type="Proteomes" id="UP000216354"/>
    </source>
</evidence>
<dbReference type="OrthoDB" id="9798629at2"/>
<feature type="region of interest" description="Disordered" evidence="13">
    <location>
        <begin position="136"/>
        <end position="174"/>
    </location>
</feature>
<feature type="compositionally biased region" description="Low complexity" evidence="13">
    <location>
        <begin position="142"/>
        <end position="174"/>
    </location>
</feature>
<evidence type="ECO:0000313" key="18">
    <source>
        <dbReference type="Proteomes" id="UP000217005"/>
    </source>
</evidence>
<keyword evidence="9 12" id="KW-0653">Protein transport</keyword>
<keyword evidence="6" id="KW-1003">Cell membrane</keyword>
<evidence type="ECO:0000256" key="3">
    <source>
        <dbReference type="ARBA" id="ARBA00005811"/>
    </source>
</evidence>
<reference evidence="16 17" key="1">
    <citation type="submission" date="2017-05" db="EMBL/GenBank/DDBJ databases">
        <title>Complete and WGS of Bordetella genogroups.</title>
        <authorList>
            <person name="Spilker T."/>
            <person name="Lipuma J."/>
        </authorList>
    </citation>
    <scope>NUCLEOTIDE SEQUENCE [LARGE SCALE GENOMIC DNA]</scope>
    <source>
        <strain evidence="16 17">AU9795</strain>
    </source>
</reference>
<evidence type="ECO:0000256" key="4">
    <source>
        <dbReference type="ARBA" id="ARBA00011471"/>
    </source>
</evidence>
<evidence type="ECO:0000256" key="1">
    <source>
        <dbReference type="ARBA" id="ARBA00003540"/>
    </source>
</evidence>
<evidence type="ECO:0000256" key="9">
    <source>
        <dbReference type="ARBA" id="ARBA00022927"/>
    </source>
</evidence>
<dbReference type="GO" id="GO:0022857">
    <property type="term" value="F:transmembrane transporter activity"/>
    <property type="evidence" value="ECO:0007669"/>
    <property type="project" value="InterPro"/>
</dbReference>
<dbReference type="GO" id="GO:0005886">
    <property type="term" value="C:plasma membrane"/>
    <property type="evidence" value="ECO:0007669"/>
    <property type="project" value="UniProtKB-SubCell"/>
</dbReference>
<dbReference type="Proteomes" id="UP000216354">
    <property type="component" value="Unassembled WGS sequence"/>
</dbReference>
<comment type="subcellular location">
    <subcellularLocation>
        <location evidence="2">Cell inner membrane</location>
        <topology evidence="2">Single-pass type II membrane protein</topology>
    </subcellularLocation>
    <subcellularLocation>
        <location evidence="12">Cell membrane</location>
        <topology evidence="12">Single-pass type II membrane protein</topology>
    </subcellularLocation>
</comment>
<dbReference type="EMBL" id="NEVL01000004">
    <property type="protein sequence ID" value="OZI32773.1"/>
    <property type="molecule type" value="Genomic_DNA"/>
</dbReference>
<gene>
    <name evidence="16" type="ORF">CAL27_12815</name>
    <name evidence="15" type="ORF">CEG14_17895</name>
</gene>
<comment type="function">
    <text evidence="1">Involved in the TonB-dependent energy-dependent transport of various receptor-bound substrates.</text>
</comment>
<evidence type="ECO:0000256" key="10">
    <source>
        <dbReference type="ARBA" id="ARBA00022989"/>
    </source>
</evidence>
<dbReference type="Proteomes" id="UP000217005">
    <property type="component" value="Unassembled WGS sequence"/>
</dbReference>
<evidence type="ECO:0000256" key="8">
    <source>
        <dbReference type="ARBA" id="ARBA00022692"/>
    </source>
</evidence>
<dbReference type="AlphaFoldDB" id="A0A261S8M7"/>
<dbReference type="InterPro" id="IPR003400">
    <property type="entry name" value="ExbD"/>
</dbReference>
<dbReference type="Pfam" id="PF02472">
    <property type="entry name" value="ExbD"/>
    <property type="match status" value="1"/>
</dbReference>
<comment type="similarity">
    <text evidence="3 12">Belongs to the ExbD/TolR family.</text>
</comment>
<evidence type="ECO:0000256" key="11">
    <source>
        <dbReference type="ARBA" id="ARBA00023136"/>
    </source>
</evidence>
<keyword evidence="11 14" id="KW-0472">Membrane</keyword>
<name>A0A261S8M7_9BORD</name>
<comment type="caution">
    <text evidence="15">The sequence shown here is derived from an EMBL/GenBank/DDBJ whole genome shotgun (WGS) entry which is preliminary data.</text>
</comment>
<keyword evidence="10 14" id="KW-1133">Transmembrane helix</keyword>
<keyword evidence="7" id="KW-0997">Cell inner membrane</keyword>
<dbReference type="PANTHER" id="PTHR30558:SF12">
    <property type="entry name" value="BIOPOLYMER TRANSPORT PROTEIN EXBD"/>
    <property type="match status" value="1"/>
</dbReference>
<proteinExistence type="inferred from homology"/>
<sequence>MAFGSFDNKGSGGHTVSEINMVPLIDVMLVLLVIFIITAPLLAHSIKINMPQVSAEQVQEEPKTVDLAIDASGALFWDEQPVLFDDLQNRFRAIALDKPQPEIRIRADQNTRYETLAKVMAAARRGGMTRIGFITQPGSTTAAPGEGAPAAGAAAPAPAAPAASAPAARPAAAR</sequence>
<keyword evidence="8 12" id="KW-0812">Transmembrane</keyword>
<evidence type="ECO:0000256" key="14">
    <source>
        <dbReference type="SAM" id="Phobius"/>
    </source>
</evidence>
<evidence type="ECO:0000313" key="16">
    <source>
        <dbReference type="EMBL" id="OZI65873.1"/>
    </source>
</evidence>
<dbReference type="PANTHER" id="PTHR30558">
    <property type="entry name" value="EXBD MEMBRANE COMPONENT OF PMF-DRIVEN MACROMOLECULE IMPORT SYSTEM"/>
    <property type="match status" value="1"/>
</dbReference>
<dbReference type="Gene3D" id="3.30.420.270">
    <property type="match status" value="1"/>
</dbReference>
<comment type="subunit">
    <text evidence="4">The accessory proteins ExbB and ExbD seem to form a complex with TonB.</text>
</comment>
<evidence type="ECO:0000256" key="12">
    <source>
        <dbReference type="RuleBase" id="RU003879"/>
    </source>
</evidence>